<dbReference type="SUPFAM" id="SSF89550">
    <property type="entry name" value="PHP domain-like"/>
    <property type="match status" value="1"/>
</dbReference>
<evidence type="ECO:0000256" key="5">
    <source>
        <dbReference type="ARBA" id="ARBA00022679"/>
    </source>
</evidence>
<dbReference type="InterPro" id="IPR011708">
    <property type="entry name" value="DNA_pol3_alpha_NTPase_dom"/>
</dbReference>
<gene>
    <name evidence="13" type="ORF">FEZ33_01925</name>
</gene>
<evidence type="ECO:0000256" key="11">
    <source>
        <dbReference type="ARBA" id="ARBA00049244"/>
    </source>
</evidence>
<dbReference type="RefSeq" id="WP_138403704.1">
    <property type="nucleotide sequence ID" value="NZ_VBSP01000003.1"/>
</dbReference>
<dbReference type="InterPro" id="IPR040982">
    <property type="entry name" value="DNA_pol3_finger"/>
</dbReference>
<dbReference type="GO" id="GO:0008408">
    <property type="term" value="F:3'-5' exonuclease activity"/>
    <property type="evidence" value="ECO:0007669"/>
    <property type="project" value="InterPro"/>
</dbReference>
<protein>
    <recommendedName>
        <fullName evidence="4">DNA polymerase III subunit alpha</fullName>
        <ecNumber evidence="3">2.7.7.7</ecNumber>
    </recommendedName>
</protein>
<dbReference type="InterPro" id="IPR004805">
    <property type="entry name" value="DnaE2/DnaE/PolC"/>
</dbReference>
<comment type="caution">
    <text evidence="13">The sequence shown here is derived from an EMBL/GenBank/DDBJ whole genome shotgun (WGS) entry which is preliminary data.</text>
</comment>
<dbReference type="InterPro" id="IPR004365">
    <property type="entry name" value="NA-bd_OB_tRNA"/>
</dbReference>
<evidence type="ECO:0000256" key="2">
    <source>
        <dbReference type="ARBA" id="ARBA00009496"/>
    </source>
</evidence>
<dbReference type="InterPro" id="IPR016195">
    <property type="entry name" value="Pol/histidinol_Pase-like"/>
</dbReference>
<dbReference type="Gene3D" id="3.20.20.140">
    <property type="entry name" value="Metal-dependent hydrolases"/>
    <property type="match status" value="1"/>
</dbReference>
<dbReference type="PANTHER" id="PTHR32294">
    <property type="entry name" value="DNA POLYMERASE III SUBUNIT ALPHA"/>
    <property type="match status" value="1"/>
</dbReference>
<proteinExistence type="inferred from homology"/>
<accession>A0A5R9EGB8</accession>
<evidence type="ECO:0000256" key="4">
    <source>
        <dbReference type="ARBA" id="ARBA00019114"/>
    </source>
</evidence>
<dbReference type="GO" id="GO:0006260">
    <property type="term" value="P:DNA replication"/>
    <property type="evidence" value="ECO:0007669"/>
    <property type="project" value="UniProtKB-KW"/>
</dbReference>
<dbReference type="InterPro" id="IPR029460">
    <property type="entry name" value="DNAPol_HHH"/>
</dbReference>
<evidence type="ECO:0000256" key="8">
    <source>
        <dbReference type="ARBA" id="ARBA00022932"/>
    </source>
</evidence>
<dbReference type="Pfam" id="PF14579">
    <property type="entry name" value="HHH_6"/>
    <property type="match status" value="1"/>
</dbReference>
<dbReference type="NCBIfam" id="TIGR00594">
    <property type="entry name" value="polc"/>
    <property type="match status" value="1"/>
</dbReference>
<comment type="similarity">
    <text evidence="2">Belongs to the DNA polymerase type-C family. DnaE subfamily.</text>
</comment>
<reference evidence="13 14" key="1">
    <citation type="submission" date="2019-05" db="EMBL/GenBank/DDBJ databases">
        <title>The metagenome of a microbial culture collection derived from dairy environment covers the genomic content of the human microbiome.</title>
        <authorList>
            <person name="Roder T."/>
            <person name="Wuthrich D."/>
            <person name="Sattari Z."/>
            <person name="Von Ah U."/>
            <person name="Bar C."/>
            <person name="Ronchi F."/>
            <person name="Macpherson A.J."/>
            <person name="Ganal-Vonarburg S.C."/>
            <person name="Bruggmann R."/>
            <person name="Vergeres G."/>
        </authorList>
    </citation>
    <scope>NUCLEOTIDE SEQUENCE [LARGE SCALE GENOMIC DNA]</scope>
    <source>
        <strain evidence="13 14">FAM 24227</strain>
    </source>
</reference>
<dbReference type="GO" id="GO:0005737">
    <property type="term" value="C:cytoplasm"/>
    <property type="evidence" value="ECO:0007669"/>
    <property type="project" value="UniProtKB-SubCell"/>
</dbReference>
<dbReference type="PANTHER" id="PTHR32294:SF0">
    <property type="entry name" value="DNA POLYMERASE III SUBUNIT ALPHA"/>
    <property type="match status" value="1"/>
</dbReference>
<dbReference type="SMART" id="SM00481">
    <property type="entry name" value="POLIIIAc"/>
    <property type="match status" value="1"/>
</dbReference>
<evidence type="ECO:0000256" key="9">
    <source>
        <dbReference type="ARBA" id="ARBA00025611"/>
    </source>
</evidence>
<evidence type="ECO:0000259" key="12">
    <source>
        <dbReference type="SMART" id="SM00481"/>
    </source>
</evidence>
<dbReference type="InterPro" id="IPR041931">
    <property type="entry name" value="DNA_pol3_alpha_thumb_dom"/>
</dbReference>
<organism evidence="13 14">
    <name type="scientific">Ruoffia tabacinasalis</name>
    <dbReference type="NCBI Taxonomy" id="87458"/>
    <lineage>
        <taxon>Bacteria</taxon>
        <taxon>Bacillati</taxon>
        <taxon>Bacillota</taxon>
        <taxon>Bacilli</taxon>
        <taxon>Lactobacillales</taxon>
        <taxon>Aerococcaceae</taxon>
        <taxon>Ruoffia</taxon>
    </lineage>
</organism>
<keyword evidence="7" id="KW-0235">DNA replication</keyword>
<keyword evidence="5" id="KW-0808">Transferase</keyword>
<dbReference type="GO" id="GO:0003887">
    <property type="term" value="F:DNA-directed DNA polymerase activity"/>
    <property type="evidence" value="ECO:0007669"/>
    <property type="project" value="UniProtKB-KW"/>
</dbReference>
<name>A0A5R9EGB8_9LACT</name>
<evidence type="ECO:0000256" key="10">
    <source>
        <dbReference type="ARBA" id="ARBA00026073"/>
    </source>
</evidence>
<evidence type="ECO:0000256" key="1">
    <source>
        <dbReference type="ARBA" id="ARBA00004496"/>
    </source>
</evidence>
<comment type="subcellular location">
    <subcellularLocation>
        <location evidence="1">Cytoplasm</location>
    </subcellularLocation>
</comment>
<evidence type="ECO:0000256" key="3">
    <source>
        <dbReference type="ARBA" id="ARBA00012417"/>
    </source>
</evidence>
<dbReference type="CDD" id="cd04485">
    <property type="entry name" value="DnaE_OBF"/>
    <property type="match status" value="1"/>
</dbReference>
<dbReference type="Pfam" id="PF07733">
    <property type="entry name" value="DNA_pol3_alpha"/>
    <property type="match status" value="1"/>
</dbReference>
<dbReference type="InterPro" id="IPR003141">
    <property type="entry name" value="Pol/His_phosphatase_N"/>
</dbReference>
<comment type="function">
    <text evidence="9">DNA polymerase III is a complex, multichain enzyme responsible for most of the replicative synthesis in bacteria. This DNA polymerase also exhibits 3' to 5' exonuclease activity. The alpha chain is the DNA polymerase.</text>
</comment>
<sequence length="1118" mass="128128">MLLNVQSEYSLLSSTLRINDYIKEAKRLGYDAIGLADNQVLHGALQFYTRANKMGLKPLIGLNLTLIGGIRQDERYPFMLYAKSEAGYHHLIKISRMVENNHIDDLDVWTYLEQQATDLVYISSGRLSEMEQAIIHEDDNHGREIVTYLNQVFGKNHVFMGMTIYPYNKSEVEMLSHFAQANHIQQVAAQLVNSLNVDEAFSLQILEAIKDNETIDHSLRYSKGSNFLFPKETLRSMYVDNGLQEVWDNTEKLVATLNVSIDSSQSYLPKYQAPDNLTSAKYVKALTFKQLDTIGKGQDEIYIQQLNHELQVIDRMGFSDYFLIVWDIIKYCHEKNIRIGPGRGSAAGSLVSYLLQITLVDPIEFDLLFERFLNPERYNMPDIDIDIPDNKRESVLKYIQKRYGREQVAQIVTMGTFGAKASVRDTLRVIGADSDQLKRWSQAIPSDQNQLMTLERAVKESNSLQAIVSESEFNRDIFKAAQTIEGLPRHNSTHAAAVVINDFPLDSIIPVKDRENDLLITQFTMNDVEQMGLLKMDFLGLRNLTILDNIIRNIKTNKNIDILAQDIPMNDFETIKLFQEADTNGVFQFESDGIKDVLKRLKPENFEDIVAVNALYRPGPMKQIDSFIRRKHGKEKIEYVNDVLEPILNTTYGIIVYQEQVMRIVVDMAGFSLGEADILRRAMGKKQVDVMEKEREHFVNGAINKGHTEHAAKEVYNYIYEFSNYGFNRAHAVVYSTLAYQLAYLKANYTEEFYQAILNNGRSQSTSYNHYIQEAKHRLQKLLPLDINKSGAGFNVDEGLRIGFNSVNGVRGELIDHILEDRSQMGTYKSLLNFLQRLPLKLLKAEMISPLIYAGAFDGFGANRATLVHNLSAMIQSVEFSGQNINLFQEMEPKIDWKEDYSLIERLNYEKEALGFTISGHPLDAYKDIIENDPDFINISQALKSPLKKKIKLIAMVQNVKVIRTKKNDLMAFSTIGEEFYSVDVVVFPTIYQKSMQLLKENNILIVEGTVGVDRRENLQIVVDALKPVSEYKNNQKTPQQMNTIRRCFIQIEDFAQDQAKIENVKQLALDNFGPADIILVDRNRRTIQLDSPYTISYSYRVQQQLKEIFGQERVVFK</sequence>
<dbReference type="CDD" id="cd07431">
    <property type="entry name" value="PHP_PolIIIA"/>
    <property type="match status" value="1"/>
</dbReference>
<comment type="subunit">
    <text evidence="10">DNA polymerase III contains a core (composed of alpha, epsilon and theta chains) that associates with a tau subunit. This core dimerizes to form the POLIII' complex. PolIII' associates with the gamma complex (composed of gamma, delta, delta', psi and chi chains) and with the beta chain to form the complete DNA polymerase III complex.</text>
</comment>
<dbReference type="Gene3D" id="1.10.150.870">
    <property type="match status" value="1"/>
</dbReference>
<dbReference type="Proteomes" id="UP000306420">
    <property type="component" value="Unassembled WGS sequence"/>
</dbReference>
<feature type="domain" description="Polymerase/histidinol phosphatase N-terminal" evidence="12">
    <location>
        <begin position="1"/>
        <end position="68"/>
    </location>
</feature>
<dbReference type="EMBL" id="VBSP01000003">
    <property type="protein sequence ID" value="TLQ49173.1"/>
    <property type="molecule type" value="Genomic_DNA"/>
</dbReference>
<dbReference type="OrthoDB" id="9803237at2"/>
<dbReference type="GO" id="GO:0003676">
    <property type="term" value="F:nucleic acid binding"/>
    <property type="evidence" value="ECO:0007669"/>
    <property type="project" value="InterPro"/>
</dbReference>
<dbReference type="Pfam" id="PF01336">
    <property type="entry name" value="tRNA_anti-codon"/>
    <property type="match status" value="1"/>
</dbReference>
<evidence type="ECO:0000256" key="6">
    <source>
        <dbReference type="ARBA" id="ARBA00022695"/>
    </source>
</evidence>
<evidence type="ECO:0000256" key="7">
    <source>
        <dbReference type="ARBA" id="ARBA00022705"/>
    </source>
</evidence>
<keyword evidence="8" id="KW-0239">DNA-directed DNA polymerase</keyword>
<evidence type="ECO:0000313" key="14">
    <source>
        <dbReference type="Proteomes" id="UP000306420"/>
    </source>
</evidence>
<dbReference type="Pfam" id="PF17657">
    <property type="entry name" value="DNA_pol3_finger"/>
    <property type="match status" value="1"/>
</dbReference>
<dbReference type="Gene3D" id="1.10.10.1600">
    <property type="entry name" value="Bacterial DNA polymerase III alpha subunit, thumb domain"/>
    <property type="match status" value="1"/>
</dbReference>
<dbReference type="EC" id="2.7.7.7" evidence="3"/>
<dbReference type="Pfam" id="PF02811">
    <property type="entry name" value="PHP"/>
    <property type="match status" value="1"/>
</dbReference>
<dbReference type="AlphaFoldDB" id="A0A5R9EGB8"/>
<dbReference type="InterPro" id="IPR004013">
    <property type="entry name" value="PHP_dom"/>
</dbReference>
<evidence type="ECO:0000313" key="13">
    <source>
        <dbReference type="EMBL" id="TLQ49173.1"/>
    </source>
</evidence>
<keyword evidence="6" id="KW-0548">Nucleotidyltransferase</keyword>
<comment type="catalytic activity">
    <reaction evidence="11">
        <text>DNA(n) + a 2'-deoxyribonucleoside 5'-triphosphate = DNA(n+1) + diphosphate</text>
        <dbReference type="Rhea" id="RHEA:22508"/>
        <dbReference type="Rhea" id="RHEA-COMP:17339"/>
        <dbReference type="Rhea" id="RHEA-COMP:17340"/>
        <dbReference type="ChEBI" id="CHEBI:33019"/>
        <dbReference type="ChEBI" id="CHEBI:61560"/>
        <dbReference type="ChEBI" id="CHEBI:173112"/>
        <dbReference type="EC" id="2.7.7.7"/>
    </reaction>
</comment>